<gene>
    <name evidence="5" type="ORF">SAMN05216259_110138</name>
</gene>
<dbReference type="EMBL" id="FNIE01000010">
    <property type="protein sequence ID" value="SDO51747.1"/>
    <property type="molecule type" value="Genomic_DNA"/>
</dbReference>
<dbReference type="InterPro" id="IPR050641">
    <property type="entry name" value="RIFMO-like"/>
</dbReference>
<evidence type="ECO:0000256" key="3">
    <source>
        <dbReference type="ARBA" id="ARBA00022827"/>
    </source>
</evidence>
<reference evidence="5 6" key="1">
    <citation type="submission" date="2016-10" db="EMBL/GenBank/DDBJ databases">
        <authorList>
            <person name="de Groot N.N."/>
        </authorList>
    </citation>
    <scope>NUCLEOTIDE SEQUENCE [LARGE SCALE GENOMIC DNA]</scope>
    <source>
        <strain evidence="5 6">CGMCC 4.2022</strain>
    </source>
</reference>
<dbReference type="RefSeq" id="WP_093786384.1">
    <property type="nucleotide sequence ID" value="NZ_FNIE01000010.1"/>
</dbReference>
<evidence type="ECO:0000259" key="4">
    <source>
        <dbReference type="Pfam" id="PF01494"/>
    </source>
</evidence>
<keyword evidence="2" id="KW-0285">Flavoprotein</keyword>
<dbReference type="AlphaFoldDB" id="A0A1H0K797"/>
<evidence type="ECO:0000256" key="1">
    <source>
        <dbReference type="ARBA" id="ARBA00001974"/>
    </source>
</evidence>
<accession>A0A1H0K797</accession>
<comment type="cofactor">
    <cofactor evidence="1">
        <name>FAD</name>
        <dbReference type="ChEBI" id="CHEBI:57692"/>
    </cofactor>
</comment>
<dbReference type="GO" id="GO:0071949">
    <property type="term" value="F:FAD binding"/>
    <property type="evidence" value="ECO:0007669"/>
    <property type="project" value="InterPro"/>
</dbReference>
<dbReference type="PRINTS" id="PR00420">
    <property type="entry name" value="RNGMNOXGNASE"/>
</dbReference>
<organism evidence="5 6">
    <name type="scientific">Actinacidiphila guanduensis</name>
    <dbReference type="NCBI Taxonomy" id="310781"/>
    <lineage>
        <taxon>Bacteria</taxon>
        <taxon>Bacillati</taxon>
        <taxon>Actinomycetota</taxon>
        <taxon>Actinomycetes</taxon>
        <taxon>Kitasatosporales</taxon>
        <taxon>Streptomycetaceae</taxon>
        <taxon>Actinacidiphila</taxon>
    </lineage>
</organism>
<keyword evidence="3" id="KW-0274">FAD</keyword>
<proteinExistence type="predicted"/>
<dbReference type="GO" id="GO:0016709">
    <property type="term" value="F:oxidoreductase activity, acting on paired donors, with incorporation or reduction of molecular oxygen, NAD(P)H as one donor, and incorporation of one atom of oxygen"/>
    <property type="evidence" value="ECO:0007669"/>
    <property type="project" value="UniProtKB-ARBA"/>
</dbReference>
<dbReference type="InterPro" id="IPR036188">
    <property type="entry name" value="FAD/NAD-bd_sf"/>
</dbReference>
<evidence type="ECO:0000256" key="2">
    <source>
        <dbReference type="ARBA" id="ARBA00022630"/>
    </source>
</evidence>
<dbReference type="SUPFAM" id="SSF51905">
    <property type="entry name" value="FAD/NAD(P)-binding domain"/>
    <property type="match status" value="1"/>
</dbReference>
<dbReference type="Gene3D" id="3.50.50.60">
    <property type="entry name" value="FAD/NAD(P)-binding domain"/>
    <property type="match status" value="1"/>
</dbReference>
<dbReference type="Gene3D" id="3.30.70.2450">
    <property type="match status" value="1"/>
</dbReference>
<dbReference type="PANTHER" id="PTHR43004">
    <property type="entry name" value="TRK SYSTEM POTASSIUM UPTAKE PROTEIN"/>
    <property type="match status" value="1"/>
</dbReference>
<dbReference type="OrthoDB" id="8670884at2"/>
<name>A0A1H0K797_9ACTN</name>
<evidence type="ECO:0000313" key="6">
    <source>
        <dbReference type="Proteomes" id="UP000199341"/>
    </source>
</evidence>
<dbReference type="STRING" id="310781.SAMN05216259_110138"/>
<sequence>MAGTSLPDSTHVAIVGAGPTGLTLALTLAEAGVDFVLLDRLAEGANTSRAAAVHARTLEVLEELGASGELVARGVPVRRFTLRDGRRALARLSFAGLPTPYPYTLMVPQSETEAVLLDRLRAAGGEVHRPVEVRGLVQDAGGVTLTTADGQTLRAAYAVGADGMHSTVRDAAGIGFAGGTYEESFVLADVAMDWAPGHEEVSANVHADGLVVVAPLPGERYRIVAIADDAPEEPGEEYVQRLLDARTPGQGQVHRVVWGSRFHVHHRVADRFRDGRVLLAGDAAHVHSPAGGQGMNTGIQDARELGRALAADRLAEYEERRLPVARRVVAFTDRMTRLAALRAAPARAARNAAVPLLTGVPRVRERLVRELAELDY</sequence>
<dbReference type="Pfam" id="PF01494">
    <property type="entry name" value="FAD_binding_3"/>
    <property type="match status" value="1"/>
</dbReference>
<dbReference type="PANTHER" id="PTHR43004:SF19">
    <property type="entry name" value="BINDING MONOOXYGENASE, PUTATIVE (JCVI)-RELATED"/>
    <property type="match status" value="1"/>
</dbReference>
<keyword evidence="6" id="KW-1185">Reference proteome</keyword>
<feature type="domain" description="FAD-binding" evidence="4">
    <location>
        <begin position="10"/>
        <end position="332"/>
    </location>
</feature>
<dbReference type="InterPro" id="IPR002938">
    <property type="entry name" value="FAD-bd"/>
</dbReference>
<dbReference type="Proteomes" id="UP000199341">
    <property type="component" value="Unassembled WGS sequence"/>
</dbReference>
<evidence type="ECO:0000313" key="5">
    <source>
        <dbReference type="EMBL" id="SDO51747.1"/>
    </source>
</evidence>
<protein>
    <submittedName>
        <fullName evidence="5">2-polyprenyl-6-methoxyphenol hydroxylase</fullName>
    </submittedName>
</protein>